<feature type="compositionally biased region" description="Pro residues" evidence="2">
    <location>
        <begin position="359"/>
        <end position="378"/>
    </location>
</feature>
<feature type="domain" description="PDZ" evidence="3">
    <location>
        <begin position="141"/>
        <end position="209"/>
    </location>
</feature>
<evidence type="ECO:0000256" key="2">
    <source>
        <dbReference type="SAM" id="MobiDB-lite"/>
    </source>
</evidence>
<dbReference type="PANTHER" id="PTHR12345">
    <property type="entry name" value="SYNTENIN RELATED"/>
    <property type="match status" value="1"/>
</dbReference>
<gene>
    <name evidence="4" type="ORF">C7M84_011377</name>
</gene>
<dbReference type="STRING" id="6689.A0A3R7M2W4"/>
<dbReference type="CDD" id="cd06721">
    <property type="entry name" value="PDZ1_syntenin-like"/>
    <property type="match status" value="1"/>
</dbReference>
<evidence type="ECO:0000259" key="3">
    <source>
        <dbReference type="PROSITE" id="PS50106"/>
    </source>
</evidence>
<feature type="region of interest" description="Disordered" evidence="2">
    <location>
        <begin position="359"/>
        <end position="380"/>
    </location>
</feature>
<dbReference type="PANTHER" id="PTHR12345:SF3">
    <property type="entry name" value="PDZ DOMAIN-CONTAINING PROTEIN"/>
    <property type="match status" value="1"/>
</dbReference>
<dbReference type="InterPro" id="IPR036034">
    <property type="entry name" value="PDZ_sf"/>
</dbReference>
<accession>A0A3R7M2W4</accession>
<dbReference type="Proteomes" id="UP000283509">
    <property type="component" value="Unassembled WGS sequence"/>
</dbReference>
<organism evidence="4 5">
    <name type="scientific">Penaeus vannamei</name>
    <name type="common">Whiteleg shrimp</name>
    <name type="synonym">Litopenaeus vannamei</name>
    <dbReference type="NCBI Taxonomy" id="6689"/>
    <lineage>
        <taxon>Eukaryota</taxon>
        <taxon>Metazoa</taxon>
        <taxon>Ecdysozoa</taxon>
        <taxon>Arthropoda</taxon>
        <taxon>Crustacea</taxon>
        <taxon>Multicrustacea</taxon>
        <taxon>Malacostraca</taxon>
        <taxon>Eumalacostraca</taxon>
        <taxon>Eucarida</taxon>
        <taxon>Decapoda</taxon>
        <taxon>Dendrobranchiata</taxon>
        <taxon>Penaeoidea</taxon>
        <taxon>Penaeidae</taxon>
        <taxon>Penaeus</taxon>
    </lineage>
</organism>
<feature type="region of interest" description="Disordered" evidence="2">
    <location>
        <begin position="427"/>
        <end position="460"/>
    </location>
</feature>
<evidence type="ECO:0000313" key="5">
    <source>
        <dbReference type="Proteomes" id="UP000283509"/>
    </source>
</evidence>
<proteinExistence type="predicted"/>
<keyword evidence="5" id="KW-1185">Reference proteome</keyword>
<dbReference type="InterPro" id="IPR051230">
    <property type="entry name" value="APP-Binding"/>
</dbReference>
<dbReference type="PROSITE" id="PS50106">
    <property type="entry name" value="PDZ"/>
    <property type="match status" value="2"/>
</dbReference>
<dbReference type="GO" id="GO:0005737">
    <property type="term" value="C:cytoplasm"/>
    <property type="evidence" value="ECO:0007669"/>
    <property type="project" value="TreeGrafter"/>
</dbReference>
<dbReference type="SUPFAM" id="SSF50156">
    <property type="entry name" value="PDZ domain-like"/>
    <property type="match status" value="2"/>
</dbReference>
<feature type="domain" description="PDZ" evidence="3">
    <location>
        <begin position="225"/>
        <end position="280"/>
    </location>
</feature>
<dbReference type="Pfam" id="PF17820">
    <property type="entry name" value="PDZ_6"/>
    <property type="match status" value="1"/>
</dbReference>
<evidence type="ECO:0000313" key="4">
    <source>
        <dbReference type="EMBL" id="ROT70347.1"/>
    </source>
</evidence>
<dbReference type="SMART" id="SM00228">
    <property type="entry name" value="PDZ"/>
    <property type="match status" value="2"/>
</dbReference>
<dbReference type="Gene3D" id="2.30.42.10">
    <property type="match status" value="2"/>
</dbReference>
<sequence length="481" mass="51391">MSLYPSLEDMKVDQMGRAQAQMVSEMMSAQAGNNPTAPPAISSGYAAPPYPLHPQEAAKSQNTLAHLYPSLGDYMGLEFTDEVIAANMPEYLAVSQVQPGTVAVAPASGPVSVVPSGMVAPISGASPGLYRAQVTNSIREVDHLCKDSDGKVGMRVKAINKGVFVCLVKKNSPAALAGLRFGDQILQINSENVAGYSMEKVHDMLKKSPTNGISLAIRDRPFERTVTLHKDSTGHIGFQFRDGEITALVKDSSAARNGLLTDHHLLEVNGQNVVGLKDKEGLCHNQRVRAGGHSDDHAVLRLQAHDEAHASSLKNSWTTPFPTCKKVHFPHYFFLPRPFLQSSYPSLCFFSLPSPVSFPSPPPSADSSSPPPLAPSSPPDGWLSRPPLAALLILALLLPLSLPQPQPLPLGLGRGRTLFLQKGHQLVQHTRPPGSWSPPADPPASSTRWEDAPVFMGPGPATTILLTRGASPCARTRPSGG</sequence>
<dbReference type="InterPro" id="IPR001478">
    <property type="entry name" value="PDZ"/>
</dbReference>
<protein>
    <submittedName>
        <fullName evidence="4">Syntenin</fullName>
    </submittedName>
</protein>
<comment type="caution">
    <text evidence="4">The sequence shown here is derived from an EMBL/GenBank/DDBJ whole genome shotgun (WGS) entry which is preliminary data.</text>
</comment>
<dbReference type="InterPro" id="IPR041489">
    <property type="entry name" value="PDZ_6"/>
</dbReference>
<dbReference type="EMBL" id="QCYY01002439">
    <property type="protein sequence ID" value="ROT70347.1"/>
    <property type="molecule type" value="Genomic_DNA"/>
</dbReference>
<dbReference type="AlphaFoldDB" id="A0A3R7M2W4"/>
<dbReference type="CDD" id="cd06794">
    <property type="entry name" value="PDZ2_syntenin-like"/>
    <property type="match status" value="1"/>
</dbReference>
<keyword evidence="1" id="KW-0677">Repeat</keyword>
<dbReference type="OrthoDB" id="10059177at2759"/>
<name>A0A3R7M2W4_PENVA</name>
<dbReference type="GO" id="GO:0005886">
    <property type="term" value="C:plasma membrane"/>
    <property type="evidence" value="ECO:0007669"/>
    <property type="project" value="TreeGrafter"/>
</dbReference>
<reference evidence="4 5" key="1">
    <citation type="submission" date="2018-04" db="EMBL/GenBank/DDBJ databases">
        <authorList>
            <person name="Zhang X."/>
            <person name="Yuan J."/>
            <person name="Li F."/>
            <person name="Xiang J."/>
        </authorList>
    </citation>
    <scope>NUCLEOTIDE SEQUENCE [LARGE SCALE GENOMIC DNA]</scope>
    <source>
        <tissue evidence="4">Muscle</tissue>
    </source>
</reference>
<reference evidence="4 5" key="2">
    <citation type="submission" date="2019-01" db="EMBL/GenBank/DDBJ databases">
        <title>The decoding of complex shrimp genome reveals the adaptation for benthos swimmer, frequently molting mechanism and breeding impact on genome.</title>
        <authorList>
            <person name="Sun Y."/>
            <person name="Gao Y."/>
            <person name="Yu Y."/>
        </authorList>
    </citation>
    <scope>NUCLEOTIDE SEQUENCE [LARGE SCALE GENOMIC DNA]</scope>
    <source>
        <tissue evidence="4">Muscle</tissue>
    </source>
</reference>
<evidence type="ECO:0000256" key="1">
    <source>
        <dbReference type="ARBA" id="ARBA00022737"/>
    </source>
</evidence>